<organism evidence="1 2">
    <name type="scientific">Trichocoleus desertorum GB2-A4</name>
    <dbReference type="NCBI Taxonomy" id="2933944"/>
    <lineage>
        <taxon>Bacteria</taxon>
        <taxon>Bacillati</taxon>
        <taxon>Cyanobacteriota</taxon>
        <taxon>Cyanophyceae</taxon>
        <taxon>Leptolyngbyales</taxon>
        <taxon>Trichocoleusaceae</taxon>
        <taxon>Trichocoleus</taxon>
    </lineage>
</organism>
<dbReference type="Proteomes" id="UP001464891">
    <property type="component" value="Unassembled WGS sequence"/>
</dbReference>
<dbReference type="NCBIfam" id="NF033558">
    <property type="entry name" value="transpos_IS1"/>
    <property type="match status" value="1"/>
</dbReference>
<proteinExistence type="predicted"/>
<dbReference type="PANTHER" id="PTHR33293:SF1">
    <property type="entry name" value="INSERTION ELEMENT IS1 1 PROTEIN INSB-RELATED"/>
    <property type="match status" value="1"/>
</dbReference>
<reference evidence="1 2" key="1">
    <citation type="submission" date="2022-04" db="EMBL/GenBank/DDBJ databases">
        <title>Positive selection, recombination, and allopatry shape intraspecific diversity of widespread and dominant cyanobacteria.</title>
        <authorList>
            <person name="Wei J."/>
            <person name="Shu W."/>
            <person name="Hu C."/>
        </authorList>
    </citation>
    <scope>NUCLEOTIDE SEQUENCE [LARGE SCALE GENOMIC DNA]</scope>
    <source>
        <strain evidence="1 2">GB2-A4</strain>
    </source>
</reference>
<dbReference type="PANTHER" id="PTHR33293">
    <property type="entry name" value="INSERTION ELEMENT IS1 1 PROTEIN INSB-RELATED"/>
    <property type="match status" value="1"/>
</dbReference>
<name>A0ABV0JGL6_9CYAN</name>
<dbReference type="InterPro" id="IPR051354">
    <property type="entry name" value="Transposase_27_IS1"/>
</dbReference>
<protein>
    <submittedName>
        <fullName evidence="1">IS1 family transposase</fullName>
    </submittedName>
</protein>
<comment type="caution">
    <text evidence="1">The sequence shown here is derived from an EMBL/GenBank/DDBJ whole genome shotgun (WGS) entry which is preliminary data.</text>
</comment>
<keyword evidence="2" id="KW-1185">Reference proteome</keyword>
<dbReference type="EMBL" id="JAMPKM010000052">
    <property type="protein sequence ID" value="MEP0820938.1"/>
    <property type="molecule type" value="Genomic_DNA"/>
</dbReference>
<accession>A0ABV0JGL6</accession>
<sequence length="139" mass="16477">MLKPLLQCTTCGSNDINKNGITRHGNQNYKCRDCGRQFVENPKWRRLSDHTKATVERMLLEKIPLAGIARSLQVSESWLQRYVNAYYENVPQQVQVQPKPRQQLTVQMDELWSFVDDKGNEQWVWLALYQFFKSKRQML</sequence>
<evidence type="ECO:0000313" key="2">
    <source>
        <dbReference type="Proteomes" id="UP001464891"/>
    </source>
</evidence>
<dbReference type="RefSeq" id="WP_190437297.1">
    <property type="nucleotide sequence ID" value="NZ_JAMPKM010000052.1"/>
</dbReference>
<evidence type="ECO:0000313" key="1">
    <source>
        <dbReference type="EMBL" id="MEP0820938.1"/>
    </source>
</evidence>
<gene>
    <name evidence="1" type="ORF">NC998_28045</name>
</gene>